<keyword evidence="2" id="KW-1277">Toxin-antitoxin system</keyword>
<evidence type="ECO:0000313" key="4">
    <source>
        <dbReference type="Proteomes" id="UP000179243"/>
    </source>
</evidence>
<name>A0A1F7FHX1_UNCRA</name>
<dbReference type="SUPFAM" id="SSF143011">
    <property type="entry name" value="RelE-like"/>
    <property type="match status" value="1"/>
</dbReference>
<dbReference type="PANTHER" id="PTHR35601:SF1">
    <property type="entry name" value="TOXIN RELE"/>
    <property type="match status" value="1"/>
</dbReference>
<dbReference type="InterPro" id="IPR007712">
    <property type="entry name" value="RelE/ParE_toxin"/>
</dbReference>
<comment type="caution">
    <text evidence="3">The sequence shown here is derived from an EMBL/GenBank/DDBJ whole genome shotgun (WGS) entry which is preliminary data.</text>
</comment>
<sequence length="87" mass="10425">MSYSLRVFKKALHVLEKIKGKDYERILHAIRSLSANPRPYGCKKLSGRDGWRIRVGVYRIIYEIHDRELIVLVVDIGHRREIYRQFE</sequence>
<dbReference type="InterPro" id="IPR035093">
    <property type="entry name" value="RelE/ParE_toxin_dom_sf"/>
</dbReference>
<dbReference type="NCBIfam" id="TIGR02385">
    <property type="entry name" value="RelE_StbE"/>
    <property type="match status" value="1"/>
</dbReference>
<gene>
    <name evidence="3" type="ORF">A2519_08425</name>
</gene>
<protein>
    <submittedName>
        <fullName evidence="3">Plasmid stabilization protein</fullName>
    </submittedName>
</protein>
<dbReference type="Gene3D" id="3.30.2310.20">
    <property type="entry name" value="RelE-like"/>
    <property type="match status" value="1"/>
</dbReference>
<organism evidence="3 4">
    <name type="scientific">Candidatus Raymondbacteria bacterium RIFOXYD12_FULL_49_13</name>
    <dbReference type="NCBI Taxonomy" id="1817890"/>
    <lineage>
        <taxon>Bacteria</taxon>
        <taxon>Raymondiibacteriota</taxon>
    </lineage>
</organism>
<dbReference type="EMBL" id="MFYX01000033">
    <property type="protein sequence ID" value="OGK06290.1"/>
    <property type="molecule type" value="Genomic_DNA"/>
</dbReference>
<dbReference type="PANTHER" id="PTHR35601">
    <property type="entry name" value="TOXIN RELE"/>
    <property type="match status" value="1"/>
</dbReference>
<comment type="similarity">
    <text evidence="1">Belongs to the RelE toxin family.</text>
</comment>
<dbReference type="Pfam" id="PF05016">
    <property type="entry name" value="ParE_toxin"/>
    <property type="match status" value="1"/>
</dbReference>
<evidence type="ECO:0000256" key="1">
    <source>
        <dbReference type="ARBA" id="ARBA00006226"/>
    </source>
</evidence>
<evidence type="ECO:0000313" key="3">
    <source>
        <dbReference type="EMBL" id="OGK06290.1"/>
    </source>
</evidence>
<proteinExistence type="inferred from homology"/>
<dbReference type="AlphaFoldDB" id="A0A1F7FHX1"/>
<accession>A0A1F7FHX1</accession>
<evidence type="ECO:0000256" key="2">
    <source>
        <dbReference type="ARBA" id="ARBA00022649"/>
    </source>
</evidence>
<dbReference type="Proteomes" id="UP000179243">
    <property type="component" value="Unassembled WGS sequence"/>
</dbReference>
<reference evidence="3 4" key="1">
    <citation type="journal article" date="2016" name="Nat. Commun.">
        <title>Thousands of microbial genomes shed light on interconnected biogeochemical processes in an aquifer system.</title>
        <authorList>
            <person name="Anantharaman K."/>
            <person name="Brown C.T."/>
            <person name="Hug L.A."/>
            <person name="Sharon I."/>
            <person name="Castelle C.J."/>
            <person name="Probst A.J."/>
            <person name="Thomas B.C."/>
            <person name="Singh A."/>
            <person name="Wilkins M.J."/>
            <person name="Karaoz U."/>
            <person name="Brodie E.L."/>
            <person name="Williams K.H."/>
            <person name="Hubbard S.S."/>
            <person name="Banfield J.F."/>
        </authorList>
    </citation>
    <scope>NUCLEOTIDE SEQUENCE [LARGE SCALE GENOMIC DNA]</scope>
</reference>